<evidence type="ECO:0000256" key="1">
    <source>
        <dbReference type="ARBA" id="ARBA00007592"/>
    </source>
</evidence>
<dbReference type="PANTHER" id="PTHR12128:SF66">
    <property type="entry name" value="4-HYDROXY-2-OXOGLUTARATE ALDOLASE, MITOCHONDRIAL"/>
    <property type="match status" value="1"/>
</dbReference>
<dbReference type="SUPFAM" id="SSF51569">
    <property type="entry name" value="Aldolase"/>
    <property type="match status" value="1"/>
</dbReference>
<evidence type="ECO:0000256" key="4">
    <source>
        <dbReference type="PIRNR" id="PIRNR001365"/>
    </source>
</evidence>
<reference evidence="7 8" key="1">
    <citation type="journal article" date="2016" name="Nat. Commun.">
        <title>Thousands of microbial genomes shed light on interconnected biogeochemical processes in an aquifer system.</title>
        <authorList>
            <person name="Anantharaman K."/>
            <person name="Brown C.T."/>
            <person name="Hug L.A."/>
            <person name="Sharon I."/>
            <person name="Castelle C.J."/>
            <person name="Probst A.J."/>
            <person name="Thomas B.C."/>
            <person name="Singh A."/>
            <person name="Wilkins M.J."/>
            <person name="Karaoz U."/>
            <person name="Brodie E.L."/>
            <person name="Williams K.H."/>
            <person name="Hubbard S.S."/>
            <person name="Banfield J.F."/>
        </authorList>
    </citation>
    <scope>NUCLEOTIDE SEQUENCE [LARGE SCALE GENOMIC DNA]</scope>
</reference>
<feature type="binding site" evidence="6">
    <location>
        <position position="47"/>
    </location>
    <ligand>
        <name>pyruvate</name>
        <dbReference type="ChEBI" id="CHEBI:15361"/>
    </ligand>
</feature>
<evidence type="ECO:0000256" key="3">
    <source>
        <dbReference type="ARBA" id="ARBA00023270"/>
    </source>
</evidence>
<evidence type="ECO:0000256" key="2">
    <source>
        <dbReference type="ARBA" id="ARBA00023239"/>
    </source>
</evidence>
<comment type="similarity">
    <text evidence="1 4">Belongs to the DapA family.</text>
</comment>
<sequence length="295" mass="31687">MKSFEGIFAVMLSLYDEMGDIDREATRKVVDYLIEGGVHGLVVLGSTGECPYLCHHHQKDLIDTAIDACAGRVPVIVGINERGAEQALEIARYADEAGADGLLAALSIFYKLDEESVYDYYHALSSAVGIPVLYYNFPSATGLALSSKAIAALAGKENLAGVKETIFDVEEVRQLVQETDEDFSVLTGMCLNLADTMAAGACGAICPLPNIIPQKTAALYEACKAGDSGKAEELQDEVISFAPLLASSPTPQAMLKEALRLLGHQISVNVKNPLPQLSEEQADMVKRFLQDKGMI</sequence>
<evidence type="ECO:0000256" key="6">
    <source>
        <dbReference type="PIRSR" id="PIRSR001365-2"/>
    </source>
</evidence>
<dbReference type="AlphaFoldDB" id="A0A1F2WNY0"/>
<evidence type="ECO:0008006" key="9">
    <source>
        <dbReference type="Google" id="ProtNLM"/>
    </source>
</evidence>
<dbReference type="Proteomes" id="UP000177876">
    <property type="component" value="Unassembled WGS sequence"/>
</dbReference>
<dbReference type="PIRSF" id="PIRSF001365">
    <property type="entry name" value="DHDPS"/>
    <property type="match status" value="1"/>
</dbReference>
<accession>A0A1F2WNY0</accession>
<feature type="binding site" evidence="6">
    <location>
        <position position="205"/>
    </location>
    <ligand>
        <name>pyruvate</name>
        <dbReference type="ChEBI" id="CHEBI:15361"/>
    </ligand>
</feature>
<comment type="caution">
    <text evidence="7">The sequence shown here is derived from an EMBL/GenBank/DDBJ whole genome shotgun (WGS) entry which is preliminary data.</text>
</comment>
<evidence type="ECO:0000313" key="8">
    <source>
        <dbReference type="Proteomes" id="UP000177876"/>
    </source>
</evidence>
<name>A0A1F2WNY0_9ACTN</name>
<feature type="active site" description="Proton donor/acceptor" evidence="5">
    <location>
        <position position="135"/>
    </location>
</feature>
<protein>
    <recommendedName>
        <fullName evidence="9">Dihydrodipicolinate synthase family protein</fullName>
    </recommendedName>
</protein>
<dbReference type="PRINTS" id="PR00146">
    <property type="entry name" value="DHPICSNTHASE"/>
</dbReference>
<dbReference type="InterPro" id="IPR020625">
    <property type="entry name" value="Schiff_base-form_aldolases_AS"/>
</dbReference>
<gene>
    <name evidence="7" type="ORF">A2Y75_10240</name>
</gene>
<keyword evidence="3" id="KW-0704">Schiff base</keyword>
<dbReference type="STRING" id="1797197.A2Y75_10240"/>
<dbReference type="CDD" id="cd00408">
    <property type="entry name" value="DHDPS-like"/>
    <property type="match status" value="1"/>
</dbReference>
<evidence type="ECO:0000313" key="7">
    <source>
        <dbReference type="EMBL" id="OFW58556.1"/>
    </source>
</evidence>
<proteinExistence type="inferred from homology"/>
<organism evidence="7 8">
    <name type="scientific">Candidatus Solincola sediminis</name>
    <dbReference type="NCBI Taxonomy" id="1797199"/>
    <lineage>
        <taxon>Bacteria</taxon>
        <taxon>Bacillati</taxon>
        <taxon>Actinomycetota</taxon>
        <taxon>Candidatus Geothermincolia</taxon>
        <taxon>Candidatus Geothermincolales</taxon>
        <taxon>Candidatus Geothermincolaceae</taxon>
        <taxon>Candidatus Solincola</taxon>
    </lineage>
</organism>
<dbReference type="EMBL" id="MELK01000021">
    <property type="protein sequence ID" value="OFW58556.1"/>
    <property type="molecule type" value="Genomic_DNA"/>
</dbReference>
<dbReference type="Pfam" id="PF00701">
    <property type="entry name" value="DHDPS"/>
    <property type="match status" value="1"/>
</dbReference>
<evidence type="ECO:0000256" key="5">
    <source>
        <dbReference type="PIRSR" id="PIRSR001365-1"/>
    </source>
</evidence>
<feature type="active site" description="Schiff-base intermediate with substrate" evidence="5">
    <location>
        <position position="163"/>
    </location>
</feature>
<dbReference type="SMART" id="SM01130">
    <property type="entry name" value="DHDPS"/>
    <property type="match status" value="1"/>
</dbReference>
<dbReference type="Gene3D" id="3.20.20.70">
    <property type="entry name" value="Aldolase class I"/>
    <property type="match status" value="1"/>
</dbReference>
<keyword evidence="2 4" id="KW-0456">Lyase</keyword>
<dbReference type="InterPro" id="IPR002220">
    <property type="entry name" value="DapA-like"/>
</dbReference>
<dbReference type="PANTHER" id="PTHR12128">
    <property type="entry name" value="DIHYDRODIPICOLINATE SYNTHASE"/>
    <property type="match status" value="1"/>
</dbReference>
<dbReference type="GO" id="GO:0044281">
    <property type="term" value="P:small molecule metabolic process"/>
    <property type="evidence" value="ECO:0007669"/>
    <property type="project" value="UniProtKB-ARBA"/>
</dbReference>
<dbReference type="PROSITE" id="PS00666">
    <property type="entry name" value="DHDPS_2"/>
    <property type="match status" value="1"/>
</dbReference>
<dbReference type="InterPro" id="IPR013785">
    <property type="entry name" value="Aldolase_TIM"/>
</dbReference>
<dbReference type="GO" id="GO:0008840">
    <property type="term" value="F:4-hydroxy-tetrahydrodipicolinate synthase activity"/>
    <property type="evidence" value="ECO:0007669"/>
    <property type="project" value="TreeGrafter"/>
</dbReference>